<dbReference type="PaxDb" id="353153-Q4DHP6"/>
<dbReference type="SUPFAM" id="SSF47923">
    <property type="entry name" value="Ypt/Rab-GAP domain of gyp1p"/>
    <property type="match status" value="1"/>
</dbReference>
<feature type="region of interest" description="Disordered" evidence="5">
    <location>
        <begin position="545"/>
        <end position="572"/>
    </location>
</feature>
<dbReference type="RefSeq" id="XP_813889.1">
    <property type="nucleotide sequence ID" value="XM_808796.1"/>
</dbReference>
<keyword evidence="4" id="KW-0333">Golgi apparatus</keyword>
<feature type="compositionally biased region" description="Gly residues" evidence="5">
    <location>
        <begin position="557"/>
        <end position="567"/>
    </location>
</feature>
<name>Q4DHP6_TRYCC</name>
<dbReference type="InterPro" id="IPR000195">
    <property type="entry name" value="Rab-GAP-TBC_dom"/>
</dbReference>
<dbReference type="Pfam" id="PF00566">
    <property type="entry name" value="RabGAP-TBC"/>
    <property type="match status" value="1"/>
</dbReference>
<dbReference type="GO" id="GO:0042147">
    <property type="term" value="P:retrograde transport, endosome to Golgi"/>
    <property type="evidence" value="ECO:0007669"/>
    <property type="project" value="InterPro"/>
</dbReference>
<evidence type="ECO:0000259" key="6">
    <source>
        <dbReference type="PROSITE" id="PS50206"/>
    </source>
</evidence>
<evidence type="ECO:0000256" key="2">
    <source>
        <dbReference type="ARBA" id="ARBA00014207"/>
    </source>
</evidence>
<evidence type="ECO:0000256" key="3">
    <source>
        <dbReference type="ARBA" id="ARBA00022473"/>
    </source>
</evidence>
<dbReference type="eggNOG" id="KOG3636">
    <property type="taxonomic scope" value="Eukaryota"/>
</dbReference>
<dbReference type="InterPro" id="IPR035969">
    <property type="entry name" value="Rab-GAP_TBC_sf"/>
</dbReference>
<feature type="domain" description="Rhodanese" evidence="6">
    <location>
        <begin position="365"/>
        <end position="461"/>
    </location>
</feature>
<feature type="region of interest" description="Disordered" evidence="5">
    <location>
        <begin position="626"/>
        <end position="649"/>
    </location>
</feature>
<dbReference type="GO" id="GO:0005802">
    <property type="term" value="C:trans-Golgi network"/>
    <property type="evidence" value="ECO:0007669"/>
    <property type="project" value="TreeGrafter"/>
</dbReference>
<dbReference type="OMA" id="AAGTWGW"/>
<protein>
    <recommendedName>
        <fullName evidence="2">TBC1 domain family member 23</fullName>
    </recommendedName>
</protein>
<dbReference type="EMBL" id="AAHK01000468">
    <property type="protein sequence ID" value="EAN92038.1"/>
    <property type="molecule type" value="Genomic_DNA"/>
</dbReference>
<reference evidence="7 8" key="1">
    <citation type="journal article" date="2005" name="Science">
        <title>The genome sequence of Trypanosoma cruzi, etiologic agent of Chagas disease.</title>
        <authorList>
            <person name="El-Sayed N.M."/>
            <person name="Myler P.J."/>
            <person name="Bartholomeu D.C."/>
            <person name="Nilsson D."/>
            <person name="Aggarwal G."/>
            <person name="Tran A.N."/>
            <person name="Ghedin E."/>
            <person name="Worthey E.A."/>
            <person name="Delcher A.L."/>
            <person name="Blandin G."/>
            <person name="Westenberger S.J."/>
            <person name="Caler E."/>
            <person name="Cerqueira G.C."/>
            <person name="Branche C."/>
            <person name="Haas B."/>
            <person name="Anupama A."/>
            <person name="Arner E."/>
            <person name="Aslund L."/>
            <person name="Attipoe P."/>
            <person name="Bontempi E."/>
            <person name="Bringaud F."/>
            <person name="Burton P."/>
            <person name="Cadag E."/>
            <person name="Campbell D.A."/>
            <person name="Carrington M."/>
            <person name="Crabtree J."/>
            <person name="Darban H."/>
            <person name="da Silveira J.F."/>
            <person name="de Jong P."/>
            <person name="Edwards K."/>
            <person name="Englund P.T."/>
            <person name="Fazelina G."/>
            <person name="Feldblyum T."/>
            <person name="Ferella M."/>
            <person name="Frasch A.C."/>
            <person name="Gull K."/>
            <person name="Horn D."/>
            <person name="Hou L."/>
            <person name="Huang Y."/>
            <person name="Kindlund E."/>
            <person name="Klingbeil M."/>
            <person name="Kluge S."/>
            <person name="Koo H."/>
            <person name="Lacerda D."/>
            <person name="Levin M.J."/>
            <person name="Lorenzi H."/>
            <person name="Louie T."/>
            <person name="Machado C.R."/>
            <person name="McCulloch R."/>
            <person name="McKenna A."/>
            <person name="Mizuno Y."/>
            <person name="Mottram J.C."/>
            <person name="Nelson S."/>
            <person name="Ochaya S."/>
            <person name="Osoegawa K."/>
            <person name="Pai G."/>
            <person name="Parsons M."/>
            <person name="Pentony M."/>
            <person name="Pettersson U."/>
            <person name="Pop M."/>
            <person name="Ramirez J.L."/>
            <person name="Rinta J."/>
            <person name="Robertson L."/>
            <person name="Salzberg S.L."/>
            <person name="Sanchez D.O."/>
            <person name="Seyler A."/>
            <person name="Sharma R."/>
            <person name="Shetty J."/>
            <person name="Simpson A.J."/>
            <person name="Sisk E."/>
            <person name="Tammi M.T."/>
            <person name="Tarleton R."/>
            <person name="Teixeira S."/>
            <person name="Van Aken S."/>
            <person name="Vogt C."/>
            <person name="Ward P.N."/>
            <person name="Wickstead B."/>
            <person name="Wortman J."/>
            <person name="White O."/>
            <person name="Fraser C.M."/>
            <person name="Stuart K.D."/>
            <person name="Andersson B."/>
        </authorList>
    </citation>
    <scope>NUCLEOTIDE SEQUENCE [LARGE SCALE GENOMIC DNA]</scope>
    <source>
        <strain evidence="7 8">CL Brener</strain>
    </source>
</reference>
<dbReference type="PANTHER" id="PTHR13297">
    <property type="entry name" value="TBC1 DOMAIN FAMILY MEMBER 23-RELATED"/>
    <property type="match status" value="1"/>
</dbReference>
<evidence type="ECO:0000256" key="4">
    <source>
        <dbReference type="ARBA" id="ARBA00023034"/>
    </source>
</evidence>
<keyword evidence="3" id="KW-0217">Developmental protein</keyword>
<dbReference type="PANTHER" id="PTHR13297:SF5">
    <property type="entry name" value="TBC1 DOMAIN FAMILY MEMBER 23"/>
    <property type="match status" value="1"/>
</dbReference>
<comment type="subcellular location">
    <subcellularLocation>
        <location evidence="1">Golgi apparatus</location>
        <location evidence="1">trans-Golgi network</location>
    </subcellularLocation>
</comment>
<evidence type="ECO:0000256" key="5">
    <source>
        <dbReference type="SAM" id="MobiDB-lite"/>
    </source>
</evidence>
<dbReference type="SMR" id="Q4DHP6"/>
<evidence type="ECO:0000256" key="1">
    <source>
        <dbReference type="ARBA" id="ARBA00004601"/>
    </source>
</evidence>
<comment type="caution">
    <text evidence="7">The sequence shown here is derived from an EMBL/GenBank/DDBJ whole genome shotgun (WGS) entry which is preliminary data.</text>
</comment>
<keyword evidence="8" id="KW-1185">Reference proteome</keyword>
<dbReference type="Proteomes" id="UP000002296">
    <property type="component" value="Unassembled WGS sequence"/>
</dbReference>
<dbReference type="AlphaFoldDB" id="Q4DHP6"/>
<evidence type="ECO:0000313" key="8">
    <source>
        <dbReference type="Proteomes" id="UP000002296"/>
    </source>
</evidence>
<sequence length="704" mass="77354">MSEAEIRLFELLDKAAASDSGTVPLSALQEACTEVPYVSSRLTGRRRYQLYSGLLLDKPPTVVPDTFREHAGEAGEIHKNVAARLKEVLSEDELLEDADLQGFVCYFATKTGCQFDDEMTGITLALATVIAAAELPPGTEKLFRLYQLLEVLRKDFVVPAASRAFDGSLASLLHLLLQYHDPCFSRHLDQRVVNIGVILLDWVRRLFVVGDNFQEALRVWDWLLIMGDPTMTVYFALSYLVAHRQRFLAMETKEELTEALRSLVFVLPTRKEDAVNPALHDGRPISFLSLRSGKSLAQNADIAYRSTPHSTRRVIDALLFHDEGGLSKSPDALEGYYTAYTALPLERSDFAESFAPQAAPSALSYVVLDCRSRKSFEFARLPTAICVGDDVGFDNEKFDRVALTLKDIKGNHICVFGTGRPITEEFNLLKMLSLHLVQCGFPYVSMGGFRALIPLIKAKVITIKGAPAADTARGDFADSVAALKDSLTDLLPHLEFDKEEARRKAEAFGNKAKEGVQAAKSWGWSVVQSVGKRLVSSSAPSLAADSTAGKWANRTTGTGGTLVGAGNGRDDLRPTRATAAQHTFSLSVNDDDDEGDLDLITSVPQYTGNVVEYREGEQLVRGKLVAEGSSPPPGENVEASPTAFSPERSKASKGILLEIDEEFNRLFGDSVSPRDLSSESDTRRRRQEGLKREFIAFNCLLEMG</sequence>
<dbReference type="InterPro" id="IPR039755">
    <property type="entry name" value="TBC1D23"/>
</dbReference>
<dbReference type="Gene3D" id="1.10.472.80">
    <property type="entry name" value="Ypt/Rab-GAP domain of gyp1p, domain 3"/>
    <property type="match status" value="1"/>
</dbReference>
<dbReference type="PROSITE" id="PS50206">
    <property type="entry name" value="RHODANESE_3"/>
    <property type="match status" value="1"/>
</dbReference>
<dbReference type="GeneID" id="3545351"/>
<dbReference type="KEGG" id="tcr:511491.40"/>
<proteinExistence type="predicted"/>
<dbReference type="InterPro" id="IPR001763">
    <property type="entry name" value="Rhodanese-like_dom"/>
</dbReference>
<dbReference type="STRING" id="353153.Q4DHP6"/>
<dbReference type="GO" id="GO:0005829">
    <property type="term" value="C:cytosol"/>
    <property type="evidence" value="ECO:0007669"/>
    <property type="project" value="GOC"/>
</dbReference>
<gene>
    <name evidence="7" type="ORF">Tc00.1047053511491.40</name>
</gene>
<organism evidence="7 8">
    <name type="scientific">Trypanosoma cruzi (strain CL Brener)</name>
    <dbReference type="NCBI Taxonomy" id="353153"/>
    <lineage>
        <taxon>Eukaryota</taxon>
        <taxon>Discoba</taxon>
        <taxon>Euglenozoa</taxon>
        <taxon>Kinetoplastea</taxon>
        <taxon>Metakinetoplastina</taxon>
        <taxon>Trypanosomatida</taxon>
        <taxon>Trypanosomatidae</taxon>
        <taxon>Trypanosoma</taxon>
        <taxon>Schizotrypanum</taxon>
    </lineage>
</organism>
<accession>Q4DHP6</accession>
<evidence type="ECO:0000313" key="7">
    <source>
        <dbReference type="EMBL" id="EAN92038.1"/>
    </source>
</evidence>
<dbReference type="GO" id="GO:0099041">
    <property type="term" value="P:vesicle tethering to Golgi"/>
    <property type="evidence" value="ECO:0007669"/>
    <property type="project" value="TreeGrafter"/>
</dbReference>
<dbReference type="InParanoid" id="Q4DHP6"/>